<dbReference type="AlphaFoldDB" id="V6HKG4"/>
<dbReference type="EMBL" id="AHMM02000015">
    <property type="protein sequence ID" value="EQA37370.1"/>
    <property type="molecule type" value="Genomic_DNA"/>
</dbReference>
<evidence type="ECO:0000313" key="2">
    <source>
        <dbReference type="EMBL" id="EQA37370.1"/>
    </source>
</evidence>
<sequence length="76" mass="9570">MTNKFVDHLPFYRMEKIFRRMDLELPRSTMCNWTKQVYERSTRSKKKFENKNFTLCVYFQRFKKSGKKNQNLFWMI</sequence>
<comment type="caution">
    <text evidence="2">The sequence shown here is derived from an EMBL/GenBank/DDBJ whole genome shotgun (WGS) entry which is preliminary data.</text>
</comment>
<dbReference type="RefSeq" id="WP_010410940.1">
    <property type="nucleotide sequence ID" value="NZ_AHMM02000015.1"/>
</dbReference>
<protein>
    <submittedName>
        <fullName evidence="2">IS66 family element, transposase domain protein</fullName>
    </submittedName>
</protein>
<feature type="domain" description="Transposase IS66 central" evidence="1">
    <location>
        <begin position="1"/>
        <end position="39"/>
    </location>
</feature>
<organism evidence="2 3">
    <name type="scientific">Leptospira inadai serovar Lyme str. 10</name>
    <dbReference type="NCBI Taxonomy" id="1049790"/>
    <lineage>
        <taxon>Bacteria</taxon>
        <taxon>Pseudomonadati</taxon>
        <taxon>Spirochaetota</taxon>
        <taxon>Spirochaetia</taxon>
        <taxon>Leptospirales</taxon>
        <taxon>Leptospiraceae</taxon>
        <taxon>Leptospira</taxon>
    </lineage>
</organism>
<dbReference type="STRING" id="1049790.LEP1GSC047_4228"/>
<dbReference type="InterPro" id="IPR004291">
    <property type="entry name" value="Transposase_IS66_central"/>
</dbReference>
<evidence type="ECO:0000313" key="3">
    <source>
        <dbReference type="Proteomes" id="UP000018719"/>
    </source>
</evidence>
<name>V6HKG4_9LEPT</name>
<evidence type="ECO:0000259" key="1">
    <source>
        <dbReference type="Pfam" id="PF03050"/>
    </source>
</evidence>
<dbReference type="Pfam" id="PF03050">
    <property type="entry name" value="DDE_Tnp_IS66"/>
    <property type="match status" value="1"/>
</dbReference>
<gene>
    <name evidence="2" type="ORF">LEP1GSC047_4228</name>
</gene>
<reference evidence="2 3" key="1">
    <citation type="submission" date="2013-05" db="EMBL/GenBank/DDBJ databases">
        <authorList>
            <person name="Harkins D.M."/>
            <person name="Durkin A.S."/>
            <person name="Brinkac L.M."/>
            <person name="Haft D.H."/>
            <person name="Selengut J.D."/>
            <person name="Sanka R."/>
            <person name="DePew J."/>
            <person name="Purushe J."/>
            <person name="Hartskeerl R.A."/>
            <person name="Ahmed A."/>
            <person name="van der Linden H."/>
            <person name="Goris M.G.A."/>
            <person name="Vinetz J.M."/>
            <person name="Sutton G.G."/>
            <person name="Nierman W.C."/>
            <person name="Fouts D.E."/>
        </authorList>
    </citation>
    <scope>NUCLEOTIDE SEQUENCE [LARGE SCALE GENOMIC DNA]</scope>
    <source>
        <strain evidence="2 3">10</strain>
    </source>
</reference>
<accession>V6HKG4</accession>
<dbReference type="Proteomes" id="UP000018719">
    <property type="component" value="Unassembled WGS sequence"/>
</dbReference>
<proteinExistence type="predicted"/>